<accession>A0ABU9W8T1</accession>
<dbReference type="PANTHER" id="PTHR18964:SF149">
    <property type="entry name" value="BIFUNCTIONAL UDP-N-ACETYLGLUCOSAMINE 2-EPIMERASE_N-ACETYLMANNOSAMINE KINASE"/>
    <property type="match status" value="1"/>
</dbReference>
<proteinExistence type="inferred from homology"/>
<dbReference type="EMBL" id="JBCLVG010000002">
    <property type="protein sequence ID" value="MEN1947561.1"/>
    <property type="molecule type" value="Genomic_DNA"/>
</dbReference>
<keyword evidence="3" id="KW-1185">Reference proteome</keyword>
<organism evidence="2 3">
    <name type="scientific">Leifsonia stereocauli</name>
    <dbReference type="NCBI Taxonomy" id="3134136"/>
    <lineage>
        <taxon>Bacteria</taxon>
        <taxon>Bacillati</taxon>
        <taxon>Actinomycetota</taxon>
        <taxon>Actinomycetes</taxon>
        <taxon>Micrococcales</taxon>
        <taxon>Microbacteriaceae</taxon>
        <taxon>Leifsonia</taxon>
    </lineage>
</organism>
<gene>
    <name evidence="2" type="ORF">WJX64_13455</name>
</gene>
<dbReference type="Gene3D" id="3.30.420.40">
    <property type="match status" value="2"/>
</dbReference>
<evidence type="ECO:0000313" key="3">
    <source>
        <dbReference type="Proteomes" id="UP001425155"/>
    </source>
</evidence>
<dbReference type="InterPro" id="IPR036388">
    <property type="entry name" value="WH-like_DNA-bd_sf"/>
</dbReference>
<evidence type="ECO:0000256" key="1">
    <source>
        <dbReference type="ARBA" id="ARBA00006479"/>
    </source>
</evidence>
<dbReference type="Proteomes" id="UP001425155">
    <property type="component" value="Unassembled WGS sequence"/>
</dbReference>
<protein>
    <submittedName>
        <fullName evidence="2">ROK family transcriptional regulator</fullName>
    </submittedName>
</protein>
<dbReference type="InterPro" id="IPR043129">
    <property type="entry name" value="ATPase_NBD"/>
</dbReference>
<comment type="similarity">
    <text evidence="1">Belongs to the ROK (NagC/XylR) family.</text>
</comment>
<sequence length="401" mass="41002">MSAITQSQRSLRAGGGTAEDIRDRNLSSLLGWLHRDGALSRAELTRLSGLNRSTVGVVIGDLVALGLVSEGPAVVSGAGRPSSVVVPDAATVAIAVNPEVDALNVGLVGFSGRVLRRARIPWNGPVTVDEVVQAAAAVVAGMTSDTDVPWRIVGAGIAVPGQVRLSDGLVREATHLGWSEEPLAAKMSAALGVPAQAANAAALALRAESAFGAGRDADDLFYIIGGASGIGGGAVIGGRLALGANGHAGEVGHIFVADNGRLCHCGARGCFETEVSRDELLAVLDLPVAQADFLAERLRVSDDPEVAALLDRYRGILRRVVSTVVNLFNPSTIIIGGFLASVIDGVDPADIVGESIRSAQEGLRVLTGSTDVDLLLVGAAELVFSELIASPSVLMGGTQQP</sequence>
<dbReference type="Pfam" id="PF00480">
    <property type="entry name" value="ROK"/>
    <property type="match status" value="1"/>
</dbReference>
<dbReference type="PANTHER" id="PTHR18964">
    <property type="entry name" value="ROK (REPRESSOR, ORF, KINASE) FAMILY"/>
    <property type="match status" value="1"/>
</dbReference>
<dbReference type="SUPFAM" id="SSF46785">
    <property type="entry name" value="Winged helix' DNA-binding domain"/>
    <property type="match status" value="1"/>
</dbReference>
<evidence type="ECO:0000313" key="2">
    <source>
        <dbReference type="EMBL" id="MEN1947561.1"/>
    </source>
</evidence>
<dbReference type="InterPro" id="IPR000600">
    <property type="entry name" value="ROK"/>
</dbReference>
<dbReference type="InterPro" id="IPR036390">
    <property type="entry name" value="WH_DNA-bd_sf"/>
</dbReference>
<reference evidence="2 3" key="1">
    <citation type="submission" date="2024-03" db="EMBL/GenBank/DDBJ databases">
        <title>YIM 134122 draft genome.</title>
        <authorList>
            <person name="Zuo S."/>
            <person name="Xiong L."/>
        </authorList>
    </citation>
    <scope>NUCLEOTIDE SEQUENCE [LARGE SCALE GENOMIC DNA]</scope>
    <source>
        <strain evidence="2 3">YIM 134122</strain>
    </source>
</reference>
<dbReference type="RefSeq" id="WP_342114881.1">
    <property type="nucleotide sequence ID" value="NZ_JBCAUN010000002.1"/>
</dbReference>
<comment type="caution">
    <text evidence="2">The sequence shown here is derived from an EMBL/GenBank/DDBJ whole genome shotgun (WGS) entry which is preliminary data.</text>
</comment>
<dbReference type="SUPFAM" id="SSF53067">
    <property type="entry name" value="Actin-like ATPase domain"/>
    <property type="match status" value="1"/>
</dbReference>
<name>A0ABU9W8T1_9MICO</name>
<dbReference type="Gene3D" id="1.10.10.10">
    <property type="entry name" value="Winged helix-like DNA-binding domain superfamily/Winged helix DNA-binding domain"/>
    <property type="match status" value="1"/>
</dbReference>